<dbReference type="NCBIfam" id="TIGR00112">
    <property type="entry name" value="proC"/>
    <property type="match status" value="1"/>
</dbReference>
<dbReference type="Pfam" id="PF03807">
    <property type="entry name" value="F420_oxidored"/>
    <property type="match status" value="1"/>
</dbReference>
<dbReference type="FunFam" id="1.10.3730.10:FF:000001">
    <property type="entry name" value="Pyrroline-5-carboxylate reductase"/>
    <property type="match status" value="1"/>
</dbReference>
<evidence type="ECO:0000259" key="7">
    <source>
        <dbReference type="Pfam" id="PF03807"/>
    </source>
</evidence>
<comment type="catalytic activity">
    <reaction evidence="4">
        <text>L-proline + NAD(+) = (S)-1-pyrroline-5-carboxylate + NADH + 2 H(+)</text>
        <dbReference type="Rhea" id="RHEA:14105"/>
        <dbReference type="ChEBI" id="CHEBI:15378"/>
        <dbReference type="ChEBI" id="CHEBI:17388"/>
        <dbReference type="ChEBI" id="CHEBI:57540"/>
        <dbReference type="ChEBI" id="CHEBI:57945"/>
        <dbReference type="ChEBI" id="CHEBI:60039"/>
        <dbReference type="EC" id="1.5.1.2"/>
    </reaction>
</comment>
<feature type="binding site" evidence="6">
    <location>
        <begin position="8"/>
        <end position="13"/>
    </location>
    <ligand>
        <name>NADP(+)</name>
        <dbReference type="ChEBI" id="CHEBI:58349"/>
    </ligand>
</feature>
<dbReference type="GO" id="GO:0055129">
    <property type="term" value="P:L-proline biosynthetic process"/>
    <property type="evidence" value="ECO:0007669"/>
    <property type="project" value="UniProtKB-UniRule"/>
</dbReference>
<dbReference type="Gene3D" id="1.10.3730.10">
    <property type="entry name" value="ProC C-terminal domain-like"/>
    <property type="match status" value="1"/>
</dbReference>
<keyword evidence="4" id="KW-0963">Cytoplasm</keyword>
<dbReference type="Pfam" id="PF14748">
    <property type="entry name" value="P5CR_dimer"/>
    <property type="match status" value="1"/>
</dbReference>
<comment type="pathway">
    <text evidence="4">Amino-acid biosynthesis; L-proline biosynthesis; L-proline from L-glutamate 5-semialdehyde: step 1/1.</text>
</comment>
<protein>
    <recommendedName>
        <fullName evidence="4 5">Pyrroline-5-carboxylate reductase</fullName>
        <shortName evidence="4">P5C reductase</shortName>
        <shortName evidence="4">P5CR</shortName>
        <ecNumber evidence="4 5">1.5.1.2</ecNumber>
    </recommendedName>
    <alternativeName>
        <fullName evidence="4">PCA reductase</fullName>
    </alternativeName>
</protein>
<proteinExistence type="inferred from homology"/>
<evidence type="ECO:0000256" key="2">
    <source>
        <dbReference type="ARBA" id="ARBA00022857"/>
    </source>
</evidence>
<dbReference type="GO" id="GO:0004735">
    <property type="term" value="F:pyrroline-5-carboxylate reductase activity"/>
    <property type="evidence" value="ECO:0007669"/>
    <property type="project" value="UniProtKB-UniRule"/>
</dbReference>
<keyword evidence="10" id="KW-1185">Reference proteome</keyword>
<dbReference type="InterPro" id="IPR036291">
    <property type="entry name" value="NAD(P)-bd_dom_sf"/>
</dbReference>
<evidence type="ECO:0000256" key="5">
    <source>
        <dbReference type="NCBIfam" id="TIGR00112"/>
    </source>
</evidence>
<evidence type="ECO:0000313" key="9">
    <source>
        <dbReference type="EMBL" id="SKA78556.1"/>
    </source>
</evidence>
<dbReference type="Proteomes" id="UP000190027">
    <property type="component" value="Unassembled WGS sequence"/>
</dbReference>
<organism evidence="9 10">
    <name type="scientific">Paucidesulfovibrio gracilis DSM 16080</name>
    <dbReference type="NCBI Taxonomy" id="1121449"/>
    <lineage>
        <taxon>Bacteria</taxon>
        <taxon>Pseudomonadati</taxon>
        <taxon>Thermodesulfobacteriota</taxon>
        <taxon>Desulfovibrionia</taxon>
        <taxon>Desulfovibrionales</taxon>
        <taxon>Desulfovibrionaceae</taxon>
        <taxon>Paucidesulfovibrio</taxon>
    </lineage>
</organism>
<dbReference type="UniPathway" id="UPA00098">
    <property type="reaction ID" value="UER00361"/>
</dbReference>
<dbReference type="InterPro" id="IPR000304">
    <property type="entry name" value="Pyrroline-COOH_reductase"/>
</dbReference>
<dbReference type="OrthoDB" id="9805754at2"/>
<dbReference type="STRING" id="1121449.SAMN02745704_01154"/>
<comment type="catalytic activity">
    <reaction evidence="4">
        <text>L-proline + NADP(+) = (S)-1-pyrroline-5-carboxylate + NADPH + 2 H(+)</text>
        <dbReference type="Rhea" id="RHEA:14109"/>
        <dbReference type="ChEBI" id="CHEBI:15378"/>
        <dbReference type="ChEBI" id="CHEBI:17388"/>
        <dbReference type="ChEBI" id="CHEBI:57783"/>
        <dbReference type="ChEBI" id="CHEBI:58349"/>
        <dbReference type="ChEBI" id="CHEBI:60039"/>
        <dbReference type="EC" id="1.5.1.2"/>
    </reaction>
</comment>
<dbReference type="EC" id="1.5.1.2" evidence="4 5"/>
<keyword evidence="4" id="KW-0641">Proline biosynthesis</keyword>
<feature type="domain" description="Pyrroline-5-carboxylate reductase catalytic N-terminal" evidence="7">
    <location>
        <begin position="5"/>
        <end position="93"/>
    </location>
</feature>
<evidence type="ECO:0000256" key="1">
    <source>
        <dbReference type="ARBA" id="ARBA00005525"/>
    </source>
</evidence>
<comment type="subcellular location">
    <subcellularLocation>
        <location evidence="4">Cytoplasm</location>
    </subcellularLocation>
</comment>
<name>A0A1T4WMI8_9BACT</name>
<dbReference type="HAMAP" id="MF_01925">
    <property type="entry name" value="P5C_reductase"/>
    <property type="match status" value="1"/>
</dbReference>
<feature type="domain" description="Pyrroline-5-carboxylate reductase dimerisation" evidence="8">
    <location>
        <begin position="157"/>
        <end position="261"/>
    </location>
</feature>
<evidence type="ECO:0000256" key="3">
    <source>
        <dbReference type="ARBA" id="ARBA00023002"/>
    </source>
</evidence>
<keyword evidence="4" id="KW-0028">Amino-acid biosynthesis</keyword>
<dbReference type="PANTHER" id="PTHR11645:SF0">
    <property type="entry name" value="PYRROLINE-5-CARBOXYLATE REDUCTASE 3"/>
    <property type="match status" value="1"/>
</dbReference>
<comment type="function">
    <text evidence="4">Catalyzes the reduction of 1-pyrroline-5-carboxylate (PCA) to L-proline.</text>
</comment>
<dbReference type="Gene3D" id="3.40.50.720">
    <property type="entry name" value="NAD(P)-binding Rossmann-like Domain"/>
    <property type="match status" value="1"/>
</dbReference>
<dbReference type="SUPFAM" id="SSF48179">
    <property type="entry name" value="6-phosphogluconate dehydrogenase C-terminal domain-like"/>
    <property type="match status" value="1"/>
</dbReference>
<evidence type="ECO:0000256" key="6">
    <source>
        <dbReference type="PIRSR" id="PIRSR000193-1"/>
    </source>
</evidence>
<evidence type="ECO:0000313" key="10">
    <source>
        <dbReference type="Proteomes" id="UP000190027"/>
    </source>
</evidence>
<keyword evidence="2 4" id="KW-0521">NADP</keyword>
<feature type="binding site" evidence="6">
    <location>
        <begin position="64"/>
        <end position="67"/>
    </location>
    <ligand>
        <name>NADP(+)</name>
        <dbReference type="ChEBI" id="CHEBI:58349"/>
    </ligand>
</feature>
<dbReference type="GO" id="GO:0005737">
    <property type="term" value="C:cytoplasm"/>
    <property type="evidence" value="ECO:0007669"/>
    <property type="project" value="UniProtKB-SubCell"/>
</dbReference>
<dbReference type="InterPro" id="IPR029036">
    <property type="entry name" value="P5CR_dimer"/>
</dbReference>
<dbReference type="PIRSF" id="PIRSF000193">
    <property type="entry name" value="Pyrrol-5-carb_rd"/>
    <property type="match status" value="1"/>
</dbReference>
<gene>
    <name evidence="4" type="primary">proC</name>
    <name evidence="9" type="ORF">SAMN02745704_01154</name>
</gene>
<accession>A0A1T4WMI8</accession>
<keyword evidence="3 4" id="KW-0560">Oxidoreductase</keyword>
<dbReference type="SUPFAM" id="SSF51735">
    <property type="entry name" value="NAD(P)-binding Rossmann-fold domains"/>
    <property type="match status" value="1"/>
</dbReference>
<evidence type="ECO:0000259" key="8">
    <source>
        <dbReference type="Pfam" id="PF14748"/>
    </source>
</evidence>
<reference evidence="9 10" key="1">
    <citation type="submission" date="2017-02" db="EMBL/GenBank/DDBJ databases">
        <authorList>
            <person name="Peterson S.W."/>
        </authorList>
    </citation>
    <scope>NUCLEOTIDE SEQUENCE [LARGE SCALE GENOMIC DNA]</scope>
    <source>
        <strain evidence="9 10">DSM 16080</strain>
    </source>
</reference>
<evidence type="ECO:0000256" key="4">
    <source>
        <dbReference type="HAMAP-Rule" id="MF_01925"/>
    </source>
</evidence>
<dbReference type="RefSeq" id="WP_078716718.1">
    <property type="nucleotide sequence ID" value="NZ_FUYC01000003.1"/>
</dbReference>
<dbReference type="InterPro" id="IPR008927">
    <property type="entry name" value="6-PGluconate_DH-like_C_sf"/>
</dbReference>
<comment type="similarity">
    <text evidence="1 4">Belongs to the pyrroline-5-carboxylate reductase family.</text>
</comment>
<sequence>MTTSIGFIGLGNMGAAIARGLQNVEIHGTDLNAAHVENLANECGLIPAENAEELASRCDFLVLAVKPQHAQSVCTALAPLLRKEQCLVSICAGLPMHKLAEWTGHACPVVRVMPNTPALVGDGVFAVCLEDDKLKTSQKDVVRSLFDSLGQVHILPEQNFDAFTAVIGSGPAYVFYLMEACIEAAVELGLARPMATQMVEGLFTGSAQLAATSDQHVSVLREMVTSPAGTTVEALIHMDRTAMRANMIDAIRACYERSIELGQ</sequence>
<dbReference type="InterPro" id="IPR028939">
    <property type="entry name" value="P5C_Rdtase_cat_N"/>
</dbReference>
<dbReference type="PANTHER" id="PTHR11645">
    <property type="entry name" value="PYRROLINE-5-CARBOXYLATE REDUCTASE"/>
    <property type="match status" value="1"/>
</dbReference>
<dbReference type="EMBL" id="FUYC01000003">
    <property type="protein sequence ID" value="SKA78556.1"/>
    <property type="molecule type" value="Genomic_DNA"/>
</dbReference>
<dbReference type="AlphaFoldDB" id="A0A1T4WMI8"/>